<evidence type="ECO:0000313" key="1">
    <source>
        <dbReference type="EMBL" id="CAA6823928.1"/>
    </source>
</evidence>
<dbReference type="AlphaFoldDB" id="A0A6S6U6Z4"/>
<gene>
    <name evidence="1" type="ORF">HELGO_WM6744</name>
</gene>
<reference evidence="1" key="1">
    <citation type="submission" date="2020-01" db="EMBL/GenBank/DDBJ databases">
        <authorList>
            <person name="Meier V. D."/>
            <person name="Meier V D."/>
        </authorList>
    </citation>
    <scope>NUCLEOTIDE SEQUENCE</scope>
    <source>
        <strain evidence="1">HLG_WM_MAG_07</strain>
    </source>
</reference>
<accession>A0A6S6U6Z4</accession>
<dbReference type="EMBL" id="CACVAY010000117">
    <property type="protein sequence ID" value="CAA6823928.1"/>
    <property type="molecule type" value="Genomic_DNA"/>
</dbReference>
<proteinExistence type="predicted"/>
<name>A0A6S6U6Z4_9GAMM</name>
<organism evidence="1">
    <name type="scientific">uncultured Thiotrichaceae bacterium</name>
    <dbReference type="NCBI Taxonomy" id="298394"/>
    <lineage>
        <taxon>Bacteria</taxon>
        <taxon>Pseudomonadati</taxon>
        <taxon>Pseudomonadota</taxon>
        <taxon>Gammaproteobacteria</taxon>
        <taxon>Thiotrichales</taxon>
        <taxon>Thiotrichaceae</taxon>
        <taxon>environmental samples</taxon>
    </lineage>
</organism>
<protein>
    <submittedName>
        <fullName evidence="1">Uncharacterized protein</fullName>
    </submittedName>
</protein>
<sequence>MSDKAALIKEMLDMQAQFTADEQAGKFNAEDYYIGEGKAYREKYQELADKVREVASAEANFWK</sequence>